<dbReference type="SUPFAM" id="SSF49764">
    <property type="entry name" value="HSP20-like chaperones"/>
    <property type="match status" value="1"/>
</dbReference>
<dbReference type="GO" id="GO:0042542">
    <property type="term" value="P:response to hydrogen peroxide"/>
    <property type="evidence" value="ECO:0000318"/>
    <property type="project" value="GO_Central"/>
</dbReference>
<dbReference type="GO" id="GO:0006457">
    <property type="term" value="P:protein folding"/>
    <property type="evidence" value="ECO:0000318"/>
    <property type="project" value="GO_Central"/>
</dbReference>
<name>A0A9R0I7Z5_SPIOL</name>
<comment type="similarity">
    <text evidence="2 3">Belongs to the small heat shock protein (HSP20) family.</text>
</comment>
<dbReference type="InterPro" id="IPR008978">
    <property type="entry name" value="HSP20-like_chaperone"/>
</dbReference>
<evidence type="ECO:0000259" key="5">
    <source>
        <dbReference type="PROSITE" id="PS01031"/>
    </source>
</evidence>
<dbReference type="PANTHER" id="PTHR46733:SF3">
    <property type="entry name" value="26.5 KDA HEAT SHOCK PROTEIN, MITOCHONDRIAL"/>
    <property type="match status" value="1"/>
</dbReference>
<dbReference type="Gene3D" id="2.60.40.790">
    <property type="match status" value="1"/>
</dbReference>
<proteinExistence type="inferred from homology"/>
<dbReference type="KEGG" id="soe:110784237"/>
<feature type="domain" description="SHSP" evidence="5">
    <location>
        <begin position="126"/>
        <end position="238"/>
    </location>
</feature>
<reference evidence="6" key="1">
    <citation type="journal article" date="2021" name="Nat. Commun.">
        <title>Genomic analyses provide insights into spinach domestication and the genetic basis of agronomic traits.</title>
        <authorList>
            <person name="Cai X."/>
            <person name="Sun X."/>
            <person name="Xu C."/>
            <person name="Sun H."/>
            <person name="Wang X."/>
            <person name="Ge C."/>
            <person name="Zhang Z."/>
            <person name="Wang Q."/>
            <person name="Fei Z."/>
            <person name="Jiao C."/>
            <person name="Wang Q."/>
        </authorList>
    </citation>
    <scope>NUCLEOTIDE SEQUENCE [LARGE SCALE GENOMIC DNA]</scope>
    <source>
        <strain evidence="6">cv. Varoflay</strain>
    </source>
</reference>
<accession>A0A9R0I7Z5</accession>
<dbReference type="Pfam" id="PF00011">
    <property type="entry name" value="HSP20"/>
    <property type="match status" value="1"/>
</dbReference>
<sequence length="238" mass="26894">MAMARLALKQKNSVLVPCNKFIGEGLGGVQGHGWKYGLSMSSSSAESDGKEVAVQTDEEGGRNRNMSSRWRSLLPFRKPSSLWRRKDHARHTQPFENFPNPSLGNALLEAAENMNKLFENVIPTHMMMSAPRQLIGKFKETEENYKIRYEMPGLTKDDLKVTVDGGVLRIRGERKVEEEDGSDDDKYFMSYGYYDTSLVLPDDAKEDDIKAELKDGVLTITIPKTESHGKDVKEIEVY</sequence>
<dbReference type="RefSeq" id="XP_021844356.2">
    <property type="nucleotide sequence ID" value="XM_021988664.2"/>
</dbReference>
<dbReference type="GO" id="GO:0051259">
    <property type="term" value="P:protein complex oligomerization"/>
    <property type="evidence" value="ECO:0000318"/>
    <property type="project" value="GO_Central"/>
</dbReference>
<dbReference type="PANTHER" id="PTHR46733">
    <property type="entry name" value="26.5 KDA HEAT SHOCK PROTEIN, MITOCHONDRIAL"/>
    <property type="match status" value="1"/>
</dbReference>
<evidence type="ECO:0000256" key="4">
    <source>
        <dbReference type="SAM" id="MobiDB-lite"/>
    </source>
</evidence>
<reference evidence="7" key="2">
    <citation type="submission" date="2025-08" db="UniProtKB">
        <authorList>
            <consortium name="RefSeq"/>
        </authorList>
    </citation>
    <scope>IDENTIFICATION</scope>
    <source>
        <tissue evidence="7">Leaf</tissue>
    </source>
</reference>
<gene>
    <name evidence="7" type="primary">LOC110784237</name>
</gene>
<dbReference type="CDD" id="cd06464">
    <property type="entry name" value="ACD_sHsps-like"/>
    <property type="match status" value="1"/>
</dbReference>
<feature type="region of interest" description="Disordered" evidence="4">
    <location>
        <begin position="40"/>
        <end position="66"/>
    </location>
</feature>
<organism evidence="6 7">
    <name type="scientific">Spinacia oleracea</name>
    <name type="common">Spinach</name>
    <dbReference type="NCBI Taxonomy" id="3562"/>
    <lineage>
        <taxon>Eukaryota</taxon>
        <taxon>Viridiplantae</taxon>
        <taxon>Streptophyta</taxon>
        <taxon>Embryophyta</taxon>
        <taxon>Tracheophyta</taxon>
        <taxon>Spermatophyta</taxon>
        <taxon>Magnoliopsida</taxon>
        <taxon>eudicotyledons</taxon>
        <taxon>Gunneridae</taxon>
        <taxon>Pentapetalae</taxon>
        <taxon>Caryophyllales</taxon>
        <taxon>Chenopodiaceae</taxon>
        <taxon>Chenopodioideae</taxon>
        <taxon>Anserineae</taxon>
        <taxon>Spinacia</taxon>
    </lineage>
</organism>
<dbReference type="GeneID" id="110784237"/>
<evidence type="ECO:0000313" key="7">
    <source>
        <dbReference type="RefSeq" id="XP_021844356.2"/>
    </source>
</evidence>
<keyword evidence="6" id="KW-1185">Reference proteome</keyword>
<keyword evidence="1 7" id="KW-0346">Stress response</keyword>
<dbReference type="Proteomes" id="UP000813463">
    <property type="component" value="Chromosome 4"/>
</dbReference>
<dbReference type="PROSITE" id="PS01031">
    <property type="entry name" value="SHSP"/>
    <property type="match status" value="1"/>
</dbReference>
<dbReference type="GO" id="GO:0009651">
    <property type="term" value="P:response to salt stress"/>
    <property type="evidence" value="ECO:0000318"/>
    <property type="project" value="GO_Central"/>
</dbReference>
<evidence type="ECO:0000256" key="2">
    <source>
        <dbReference type="PROSITE-ProRule" id="PRU00285"/>
    </source>
</evidence>
<evidence type="ECO:0000256" key="1">
    <source>
        <dbReference type="ARBA" id="ARBA00023016"/>
    </source>
</evidence>
<dbReference type="AlphaFoldDB" id="A0A9R0I7Z5"/>
<dbReference type="GO" id="GO:0009408">
    <property type="term" value="P:response to heat"/>
    <property type="evidence" value="ECO:0000318"/>
    <property type="project" value="GO_Central"/>
</dbReference>
<dbReference type="InterPro" id="IPR002068">
    <property type="entry name" value="A-crystallin/Hsp20_dom"/>
</dbReference>
<evidence type="ECO:0000313" key="6">
    <source>
        <dbReference type="Proteomes" id="UP000813463"/>
    </source>
</evidence>
<dbReference type="InterPro" id="IPR044587">
    <property type="entry name" value="HSP21-like"/>
</dbReference>
<evidence type="ECO:0000256" key="3">
    <source>
        <dbReference type="RuleBase" id="RU003616"/>
    </source>
</evidence>
<dbReference type="GO" id="GO:0051082">
    <property type="term" value="F:unfolded protein binding"/>
    <property type="evidence" value="ECO:0000318"/>
    <property type="project" value="GO_Central"/>
</dbReference>
<protein>
    <submittedName>
        <fullName evidence="7">26.5 kDa heat shock protein, mitochondrial</fullName>
    </submittedName>
</protein>